<evidence type="ECO:0000256" key="8">
    <source>
        <dbReference type="ARBA" id="ARBA00022792"/>
    </source>
</evidence>
<evidence type="ECO:0000313" key="14">
    <source>
        <dbReference type="Proteomes" id="UP000613580"/>
    </source>
</evidence>
<comment type="caution">
    <text evidence="13">The sequence shown here is derived from an EMBL/GenBank/DDBJ whole genome shotgun (WGS) entry which is preliminary data.</text>
</comment>
<evidence type="ECO:0000256" key="2">
    <source>
        <dbReference type="ARBA" id="ARBA00004569"/>
    </source>
</evidence>
<keyword evidence="13" id="KW-0830">Ubiquinone</keyword>
<keyword evidence="14" id="KW-1185">Reference proteome</keyword>
<proteinExistence type="inferred from homology"/>
<dbReference type="Proteomes" id="UP000613580">
    <property type="component" value="Unassembled WGS sequence"/>
</dbReference>
<accession>A0A8H6TH28</accession>
<evidence type="ECO:0000256" key="10">
    <source>
        <dbReference type="ARBA" id="ARBA00023128"/>
    </source>
</evidence>
<evidence type="ECO:0000256" key="5">
    <source>
        <dbReference type="ARBA" id="ARBA00018677"/>
    </source>
</evidence>
<dbReference type="Pfam" id="PF05676">
    <property type="entry name" value="NDUF_B7"/>
    <property type="match status" value="1"/>
</dbReference>
<evidence type="ECO:0000256" key="1">
    <source>
        <dbReference type="ARBA" id="ARBA00003195"/>
    </source>
</evidence>
<comment type="subcellular location">
    <subcellularLocation>
        <location evidence="3">Mitochondrion inner membrane</location>
        <topology evidence="3">Peripheral membrane protein</topology>
    </subcellularLocation>
    <subcellularLocation>
        <location evidence="2">Mitochondrion intermembrane space</location>
    </subcellularLocation>
</comment>
<keyword evidence="9" id="KW-0249">Electron transport</keyword>
<evidence type="ECO:0000256" key="7">
    <source>
        <dbReference type="ARBA" id="ARBA00022660"/>
    </source>
</evidence>
<keyword evidence="7" id="KW-0679">Respiratory chain</keyword>
<dbReference type="PANTHER" id="PTHR20900:SF0">
    <property type="entry name" value="NADH DEHYDROGENASE [UBIQUINONE] 1 BETA SUBCOMPLEX SUBUNIT 7"/>
    <property type="match status" value="1"/>
</dbReference>
<comment type="function">
    <text evidence="1">Accessory subunit of the mitochondrial membrane respiratory chain NADH dehydrogenase (Complex I), that is believed not to be involved in catalysis. Complex I functions in the transfer of electrons from NADH to the respiratory chain. The immediate electron acceptor for the enzyme is believed to be ubiquinone.</text>
</comment>
<sequence length="83" mass="9584">MSSPTTASQEELKAHRVPLQWRDSCSALVIPLNVCRKKTLYMPWECDHERHAYEKCQYDDYLRRMKEAARIKAAQAEEAAASA</sequence>
<evidence type="ECO:0000256" key="12">
    <source>
        <dbReference type="ARBA" id="ARBA00023157"/>
    </source>
</evidence>
<reference evidence="13" key="1">
    <citation type="submission" date="2020-05" db="EMBL/GenBank/DDBJ databases">
        <title>Mycena genomes resolve the evolution of fungal bioluminescence.</title>
        <authorList>
            <person name="Tsai I.J."/>
        </authorList>
    </citation>
    <scope>NUCLEOTIDE SEQUENCE</scope>
    <source>
        <strain evidence="13">110903Hualien_Pintung</strain>
    </source>
</reference>
<evidence type="ECO:0000313" key="13">
    <source>
        <dbReference type="EMBL" id="KAF7318755.1"/>
    </source>
</evidence>
<gene>
    <name evidence="13" type="ORF">HMN09_00387800</name>
</gene>
<evidence type="ECO:0000256" key="9">
    <source>
        <dbReference type="ARBA" id="ARBA00022982"/>
    </source>
</evidence>
<evidence type="ECO:0000256" key="4">
    <source>
        <dbReference type="ARBA" id="ARBA00008006"/>
    </source>
</evidence>
<keyword evidence="6" id="KW-0813">Transport</keyword>
<name>A0A8H6TH28_MYCCL</name>
<dbReference type="EMBL" id="JACAZE010000004">
    <property type="protein sequence ID" value="KAF7318755.1"/>
    <property type="molecule type" value="Genomic_DNA"/>
</dbReference>
<keyword evidence="11" id="KW-0472">Membrane</keyword>
<evidence type="ECO:0000256" key="6">
    <source>
        <dbReference type="ARBA" id="ARBA00022448"/>
    </source>
</evidence>
<dbReference type="AlphaFoldDB" id="A0A8H6TH28"/>
<comment type="similarity">
    <text evidence="4">Belongs to the complex I NDUFB7 subunit family.</text>
</comment>
<dbReference type="GO" id="GO:0005743">
    <property type="term" value="C:mitochondrial inner membrane"/>
    <property type="evidence" value="ECO:0007669"/>
    <property type="project" value="UniProtKB-SubCell"/>
</dbReference>
<evidence type="ECO:0000256" key="3">
    <source>
        <dbReference type="ARBA" id="ARBA00004637"/>
    </source>
</evidence>
<evidence type="ECO:0000256" key="11">
    <source>
        <dbReference type="ARBA" id="ARBA00023136"/>
    </source>
</evidence>
<dbReference type="InterPro" id="IPR008698">
    <property type="entry name" value="NDUB7"/>
</dbReference>
<protein>
    <recommendedName>
        <fullName evidence="5">NADH dehydrogenase [ubiquinone] 1 beta subcomplex subunit 7</fullName>
    </recommendedName>
</protein>
<organism evidence="13 14">
    <name type="scientific">Mycena chlorophos</name>
    <name type="common">Agaric fungus</name>
    <name type="synonym">Agaricus chlorophos</name>
    <dbReference type="NCBI Taxonomy" id="658473"/>
    <lineage>
        <taxon>Eukaryota</taxon>
        <taxon>Fungi</taxon>
        <taxon>Dikarya</taxon>
        <taxon>Basidiomycota</taxon>
        <taxon>Agaricomycotina</taxon>
        <taxon>Agaricomycetes</taxon>
        <taxon>Agaricomycetidae</taxon>
        <taxon>Agaricales</taxon>
        <taxon>Marasmiineae</taxon>
        <taxon>Mycenaceae</taxon>
        <taxon>Mycena</taxon>
    </lineage>
</organism>
<dbReference type="OrthoDB" id="268414at2759"/>
<dbReference type="GO" id="GO:0005758">
    <property type="term" value="C:mitochondrial intermembrane space"/>
    <property type="evidence" value="ECO:0007669"/>
    <property type="project" value="UniProtKB-SubCell"/>
</dbReference>
<keyword evidence="8" id="KW-0999">Mitochondrion inner membrane</keyword>
<keyword evidence="10" id="KW-0496">Mitochondrion</keyword>
<dbReference type="PANTHER" id="PTHR20900">
    <property type="entry name" value="NADH:UBIQUINONE OXIDOREDUCTASE B18-LIKE SUBUNIT"/>
    <property type="match status" value="1"/>
</dbReference>
<keyword evidence="12" id="KW-1015">Disulfide bond</keyword>